<dbReference type="Proteomes" id="UP001151699">
    <property type="component" value="Chromosome B"/>
</dbReference>
<dbReference type="Gene3D" id="3.60.20.10">
    <property type="entry name" value="Glutamine Phosphoribosylpyrophosphate, subunit 1, domain 1"/>
    <property type="match status" value="1"/>
</dbReference>
<dbReference type="GO" id="GO:0005634">
    <property type="term" value="C:nucleus"/>
    <property type="evidence" value="ECO:0007669"/>
    <property type="project" value="UniProtKB-SubCell"/>
</dbReference>
<protein>
    <recommendedName>
        <fullName evidence="3">Proteasome subunit beta</fullName>
    </recommendedName>
</protein>
<keyword evidence="3 5" id="KW-0647">Proteasome</keyword>
<dbReference type="InterPro" id="IPR001353">
    <property type="entry name" value="Proteasome_sua/b"/>
</dbReference>
<evidence type="ECO:0000313" key="6">
    <source>
        <dbReference type="Proteomes" id="UP001151699"/>
    </source>
</evidence>
<gene>
    <name evidence="5" type="primary">Prosbeta7</name>
    <name evidence="5" type="ORF">Bhyg_08807</name>
</gene>
<dbReference type="InterPro" id="IPR016295">
    <property type="entry name" value="Proteasome_beta4"/>
</dbReference>
<evidence type="ECO:0000256" key="2">
    <source>
        <dbReference type="ARBA" id="ARBA00026071"/>
    </source>
</evidence>
<dbReference type="OrthoDB" id="7854943at2759"/>
<evidence type="ECO:0000313" key="5">
    <source>
        <dbReference type="EMBL" id="KAJ6643842.1"/>
    </source>
</evidence>
<keyword evidence="1 3" id="KW-0539">Nucleus</keyword>
<organism evidence="5 6">
    <name type="scientific">Pseudolycoriella hygida</name>
    <dbReference type="NCBI Taxonomy" id="35572"/>
    <lineage>
        <taxon>Eukaryota</taxon>
        <taxon>Metazoa</taxon>
        <taxon>Ecdysozoa</taxon>
        <taxon>Arthropoda</taxon>
        <taxon>Hexapoda</taxon>
        <taxon>Insecta</taxon>
        <taxon>Pterygota</taxon>
        <taxon>Neoptera</taxon>
        <taxon>Endopterygota</taxon>
        <taxon>Diptera</taxon>
        <taxon>Nematocera</taxon>
        <taxon>Sciaroidea</taxon>
        <taxon>Sciaridae</taxon>
        <taxon>Pseudolycoriella</taxon>
    </lineage>
</organism>
<comment type="function">
    <text evidence="3">Non-catalytic component of the proteasome.</text>
</comment>
<dbReference type="AlphaFoldDB" id="A0A9Q0S3B0"/>
<keyword evidence="6" id="KW-1185">Reference proteome</keyword>
<comment type="similarity">
    <text evidence="3">Belongs to the peptidase T1B family.</text>
</comment>
<dbReference type="InterPro" id="IPR023333">
    <property type="entry name" value="Proteasome_suB-type"/>
</dbReference>
<accession>A0A9Q0S3B0</accession>
<dbReference type="PANTHER" id="PTHR32194:SF6">
    <property type="entry name" value="PROTEASOME SUBUNIT BETA"/>
    <property type="match status" value="1"/>
</dbReference>
<dbReference type="GO" id="GO:0051603">
    <property type="term" value="P:proteolysis involved in protein catabolic process"/>
    <property type="evidence" value="ECO:0007669"/>
    <property type="project" value="InterPro"/>
</dbReference>
<dbReference type="CDD" id="cd03760">
    <property type="entry name" value="proteasome_beta_type_4"/>
    <property type="match status" value="1"/>
</dbReference>
<comment type="caution">
    <text evidence="5">The sequence shown here is derived from an EMBL/GenBank/DDBJ whole genome shotgun (WGS) entry which is preliminary data.</text>
</comment>
<dbReference type="PROSITE" id="PS51476">
    <property type="entry name" value="PROTEASOME_BETA_2"/>
    <property type="match status" value="1"/>
</dbReference>
<evidence type="ECO:0000256" key="4">
    <source>
        <dbReference type="SAM" id="MobiDB-lite"/>
    </source>
</evidence>
<dbReference type="InterPro" id="IPR029055">
    <property type="entry name" value="Ntn_hydrolases_N"/>
</dbReference>
<dbReference type="SUPFAM" id="SSF56235">
    <property type="entry name" value="N-terminal nucleophile aminohydrolases (Ntn hydrolases)"/>
    <property type="match status" value="1"/>
</dbReference>
<dbReference type="PIRSF" id="PIRSF001213">
    <property type="entry name" value="Psome_endopept_beta"/>
    <property type="match status" value="1"/>
</dbReference>
<keyword evidence="3" id="KW-0963">Cytoplasm</keyword>
<dbReference type="PANTHER" id="PTHR32194">
    <property type="entry name" value="METALLOPROTEASE TLDD"/>
    <property type="match status" value="1"/>
</dbReference>
<proteinExistence type="inferred from homology"/>
<name>A0A9Q0S3B0_9DIPT</name>
<evidence type="ECO:0000256" key="3">
    <source>
        <dbReference type="PIRNR" id="PIRNR001213"/>
    </source>
</evidence>
<dbReference type="GO" id="GO:0019774">
    <property type="term" value="C:proteasome core complex, beta-subunit complex"/>
    <property type="evidence" value="ECO:0007669"/>
    <property type="project" value="UniProtKB-UniRule"/>
</dbReference>
<sequence length="255" mass="28862">MFGGFDNSYSPMWHNGPKPGAFYNFPATSTSSPKDEKQRDSQPITTGSSVIAFKYDTGVVISADTLISYGKLLRYRNVDRVFKVNDHTIIGVGGEYADFQFIKKYIDQKVTEDYCYDDNLQLKPKSLFNWLTRVLYNKRCRFAPLWIDIVIGGLQDGVPFLGHVDHRGRAYEDAAIATGYGKHLALPLIREKIENQTETLNAERAVELSKSCMEVLFYRDCQSYPQYKIATCDGQGARVDGPINVAQNWEQALNV</sequence>
<comment type="subunit">
    <text evidence="2">The 26S proteasome consists of a 20S proteasome core and two 19S regulatory subunits. The 20S proteasome core is composed of 28 subunits that are arranged in four stacked rings, resulting in a barrel-shaped structure. The two end rings are each formed by seven alpha subunits, and the two central rings are each formed by seven beta subunits. The catalytic chamber with the active sites is on the inside of the barrel.</text>
</comment>
<dbReference type="GO" id="GO:0005737">
    <property type="term" value="C:cytoplasm"/>
    <property type="evidence" value="ECO:0007669"/>
    <property type="project" value="UniProtKB-SubCell"/>
</dbReference>
<feature type="region of interest" description="Disordered" evidence="4">
    <location>
        <begin position="24"/>
        <end position="43"/>
    </location>
</feature>
<dbReference type="Pfam" id="PF00227">
    <property type="entry name" value="Proteasome"/>
    <property type="match status" value="1"/>
</dbReference>
<comment type="subcellular location">
    <subcellularLocation>
        <location evidence="3">Cytoplasm</location>
    </subcellularLocation>
    <subcellularLocation>
        <location evidence="3">Nucleus</location>
    </subcellularLocation>
</comment>
<dbReference type="EMBL" id="WJQU01000002">
    <property type="protein sequence ID" value="KAJ6643842.1"/>
    <property type="molecule type" value="Genomic_DNA"/>
</dbReference>
<reference evidence="5" key="1">
    <citation type="submission" date="2022-07" db="EMBL/GenBank/DDBJ databases">
        <authorList>
            <person name="Trinca V."/>
            <person name="Uliana J.V.C."/>
            <person name="Torres T.T."/>
            <person name="Ward R.J."/>
            <person name="Monesi N."/>
        </authorList>
    </citation>
    <scope>NUCLEOTIDE SEQUENCE</scope>
    <source>
        <strain evidence="5">HSMRA1968</strain>
        <tissue evidence="5">Whole embryos</tissue>
    </source>
</reference>
<evidence type="ECO:0000256" key="1">
    <source>
        <dbReference type="ARBA" id="ARBA00023242"/>
    </source>
</evidence>